<evidence type="ECO:0000256" key="1">
    <source>
        <dbReference type="ARBA" id="ARBA00022801"/>
    </source>
</evidence>
<keyword evidence="4" id="KW-1185">Reference proteome</keyword>
<gene>
    <name evidence="3" type="ORF">SAMN04488243_10862</name>
</gene>
<accession>A0A1G7FC65</accession>
<evidence type="ECO:0000313" key="3">
    <source>
        <dbReference type="EMBL" id="SDE73501.1"/>
    </source>
</evidence>
<dbReference type="Proteomes" id="UP000199446">
    <property type="component" value="Unassembled WGS sequence"/>
</dbReference>
<dbReference type="AlphaFoldDB" id="A0A1G7FC65"/>
<dbReference type="OrthoDB" id="9775557at2"/>
<evidence type="ECO:0000313" key="4">
    <source>
        <dbReference type="Proteomes" id="UP000199446"/>
    </source>
</evidence>
<dbReference type="RefSeq" id="WP_093006301.1">
    <property type="nucleotide sequence ID" value="NZ_FNBC01000008.1"/>
</dbReference>
<dbReference type="GO" id="GO:0016787">
    <property type="term" value="F:hydrolase activity"/>
    <property type="evidence" value="ECO:0007669"/>
    <property type="project" value="UniProtKB-KW"/>
</dbReference>
<proteinExistence type="predicted"/>
<dbReference type="PANTHER" id="PTHR43798:SF31">
    <property type="entry name" value="AB HYDROLASE SUPERFAMILY PROTEIN YCLE"/>
    <property type="match status" value="1"/>
</dbReference>
<sequence>MAKLRYRLEGEGPPVVLLNGIFQRLESWDPVLPHLTGFTLLRYDMRGQGESEAPEGPYPPRAHAEDLLALLDEAKLSRPALVGLSNGGIVAMEAALLAPERFFALVLCCTTPYLDAALRAKVESWLHALKAGGTALRLRVALPWVFGRSFLEAHPELLAEEGLRGLAAQAPTEAAQERLLLGFLTLEDLRPRLSGLRLPTLVLYGEEDLLFPKAYARDLAEALGARLEALPAGHAAPLEAPLAFAQAVRTFLEEVYA</sequence>
<dbReference type="InterPro" id="IPR000073">
    <property type="entry name" value="AB_hydrolase_1"/>
</dbReference>
<evidence type="ECO:0000259" key="2">
    <source>
        <dbReference type="Pfam" id="PF00561"/>
    </source>
</evidence>
<keyword evidence="1" id="KW-0378">Hydrolase</keyword>
<organism evidence="3 4">
    <name type="scientific">Thermus arciformis</name>
    <dbReference type="NCBI Taxonomy" id="482827"/>
    <lineage>
        <taxon>Bacteria</taxon>
        <taxon>Thermotogati</taxon>
        <taxon>Deinococcota</taxon>
        <taxon>Deinococci</taxon>
        <taxon>Thermales</taxon>
        <taxon>Thermaceae</taxon>
        <taxon>Thermus</taxon>
    </lineage>
</organism>
<dbReference type="EMBL" id="FNBC01000008">
    <property type="protein sequence ID" value="SDE73501.1"/>
    <property type="molecule type" value="Genomic_DNA"/>
</dbReference>
<dbReference type="GO" id="GO:0016020">
    <property type="term" value="C:membrane"/>
    <property type="evidence" value="ECO:0007669"/>
    <property type="project" value="TreeGrafter"/>
</dbReference>
<dbReference type="Gene3D" id="3.40.50.1820">
    <property type="entry name" value="alpha/beta hydrolase"/>
    <property type="match status" value="1"/>
</dbReference>
<protein>
    <submittedName>
        <fullName evidence="3">3-oxoadipate enol-lactonase</fullName>
    </submittedName>
</protein>
<feature type="domain" description="AB hydrolase-1" evidence="2">
    <location>
        <begin position="13"/>
        <end position="241"/>
    </location>
</feature>
<dbReference type="InterPro" id="IPR050266">
    <property type="entry name" value="AB_hydrolase_sf"/>
</dbReference>
<dbReference type="PANTHER" id="PTHR43798">
    <property type="entry name" value="MONOACYLGLYCEROL LIPASE"/>
    <property type="match status" value="1"/>
</dbReference>
<name>A0A1G7FC65_9DEIN</name>
<dbReference type="Pfam" id="PF00561">
    <property type="entry name" value="Abhydrolase_1"/>
    <property type="match status" value="1"/>
</dbReference>
<dbReference type="PRINTS" id="PR00111">
    <property type="entry name" value="ABHYDROLASE"/>
</dbReference>
<dbReference type="SUPFAM" id="SSF53474">
    <property type="entry name" value="alpha/beta-Hydrolases"/>
    <property type="match status" value="1"/>
</dbReference>
<reference evidence="4" key="1">
    <citation type="submission" date="2016-10" db="EMBL/GenBank/DDBJ databases">
        <authorList>
            <person name="Varghese N."/>
            <person name="Submissions S."/>
        </authorList>
    </citation>
    <scope>NUCLEOTIDE SEQUENCE [LARGE SCALE GENOMIC DNA]</scope>
    <source>
        <strain evidence="4">CGMCC 1.6992</strain>
    </source>
</reference>
<dbReference type="InterPro" id="IPR029058">
    <property type="entry name" value="AB_hydrolase_fold"/>
</dbReference>
<dbReference type="STRING" id="482827.SAMN04488243_10862"/>